<evidence type="ECO:0000256" key="8">
    <source>
        <dbReference type="ARBA" id="ARBA00022665"/>
    </source>
</evidence>
<evidence type="ECO:0000256" key="11">
    <source>
        <dbReference type="ARBA" id="ARBA00022833"/>
    </source>
</evidence>
<evidence type="ECO:0000259" key="25">
    <source>
        <dbReference type="PROSITE" id="PS51843"/>
    </source>
</evidence>
<dbReference type="Pfam" id="PF02155">
    <property type="entry name" value="GCR"/>
    <property type="match status" value="1"/>
</dbReference>
<evidence type="ECO:0000313" key="27">
    <source>
        <dbReference type="Proteomes" id="UP000265100"/>
    </source>
</evidence>
<keyword evidence="16" id="KW-0496">Mitochondrion</keyword>
<dbReference type="SMART" id="SM00430">
    <property type="entry name" value="HOLI"/>
    <property type="match status" value="1"/>
</dbReference>
<evidence type="ECO:0000256" key="16">
    <source>
        <dbReference type="ARBA" id="ARBA00023128"/>
    </source>
</evidence>
<dbReference type="GO" id="GO:0005739">
    <property type="term" value="C:mitochondrion"/>
    <property type="evidence" value="ECO:0007669"/>
    <property type="project" value="UniProtKB-SubCell"/>
</dbReference>
<dbReference type="InterPro" id="IPR050200">
    <property type="entry name" value="Nuclear_hormone_rcpt_NR3"/>
</dbReference>
<organism evidence="26 27">
    <name type="scientific">Astatotilapia calliptera</name>
    <name type="common">Eastern happy</name>
    <name type="synonym">Chromis callipterus</name>
    <dbReference type="NCBI Taxonomy" id="8154"/>
    <lineage>
        <taxon>Eukaryota</taxon>
        <taxon>Metazoa</taxon>
        <taxon>Chordata</taxon>
        <taxon>Craniata</taxon>
        <taxon>Vertebrata</taxon>
        <taxon>Euteleostomi</taxon>
        <taxon>Actinopterygii</taxon>
        <taxon>Neopterygii</taxon>
        <taxon>Teleostei</taxon>
        <taxon>Neoteleostei</taxon>
        <taxon>Acanthomorphata</taxon>
        <taxon>Ovalentaria</taxon>
        <taxon>Cichlomorphae</taxon>
        <taxon>Cichliformes</taxon>
        <taxon>Cichlidae</taxon>
        <taxon>African cichlids</taxon>
        <taxon>Pseudocrenilabrinae</taxon>
        <taxon>Haplochromini</taxon>
        <taxon>Astatotilapia</taxon>
    </lineage>
</organism>
<evidence type="ECO:0000256" key="22">
    <source>
        <dbReference type="RuleBase" id="RU004334"/>
    </source>
</evidence>
<dbReference type="GO" id="GO:0051414">
    <property type="term" value="P:response to cortisol"/>
    <property type="evidence" value="ECO:0007669"/>
    <property type="project" value="UniProtKB-ARBA"/>
</dbReference>
<feature type="domain" description="NR LBD" evidence="25">
    <location>
        <begin position="503"/>
        <end position="737"/>
    </location>
</feature>
<proteinExistence type="inferred from homology"/>
<dbReference type="Proteomes" id="UP000265100">
    <property type="component" value="Chromosome 10"/>
</dbReference>
<name>A0AAX7SG24_ASTCA</name>
<evidence type="ECO:0000256" key="7">
    <source>
        <dbReference type="ARBA" id="ARBA00022490"/>
    </source>
</evidence>
<dbReference type="PROSITE" id="PS51843">
    <property type="entry name" value="NR_LBD"/>
    <property type="match status" value="1"/>
</dbReference>
<dbReference type="PROSITE" id="PS51030">
    <property type="entry name" value="NUCLEAR_REC_DBD_2"/>
    <property type="match status" value="1"/>
</dbReference>
<evidence type="ECO:0000256" key="13">
    <source>
        <dbReference type="ARBA" id="ARBA00023015"/>
    </source>
</evidence>
<dbReference type="PRINTS" id="PR00398">
    <property type="entry name" value="STRDHORMONER"/>
</dbReference>
<keyword evidence="9 22" id="KW-0479">Metal-binding</keyword>
<dbReference type="FunFam" id="3.30.50.10:FF:000047">
    <property type="entry name" value="glucocorticoid receptor isoform X1"/>
    <property type="match status" value="1"/>
</dbReference>
<keyword evidence="17 22" id="KW-0804">Transcription</keyword>
<dbReference type="InterPro" id="IPR013088">
    <property type="entry name" value="Znf_NHR/GATA"/>
</dbReference>
<keyword evidence="8" id="KW-0754">Steroid-binding</keyword>
<evidence type="ECO:0000256" key="17">
    <source>
        <dbReference type="ARBA" id="ARBA00023163"/>
    </source>
</evidence>
<keyword evidence="12" id="KW-0156">Chromatin regulator</keyword>
<sequence length="756" mass="83152">MDQGGLKRNGNRDDGLTFAEIEGTGDTPGSLFQTAMHLPGSLPPATVAPNRQGGTNGQGELGGLFESHQHHVLGEGTDMKEGKMIRMQKQQQQQQQQDIGIFGMGDSLPLFNQCISDTPTSVINTSDTSVLGNLPLPDLFSHPIKTESILSLDKDLGTYSGHTGTGPCDLDGNSGRLIEDTEIWQDLDLPSSLPEISAFELDSEVAHLDNILQESTGRGCPVGGLPKEIKPLMGNGENCTSALLSTIIIKEEKDPDESFIQICTPGVIKQEKQDNGFCQPQCLQSGISSLHGGGPRPMSSPVSVGAVPGYHYTANLSSTMDIQDQKPFDMYSNMPLMGDGWARGKRYGETSGIQSSDDGPTPVASLAPFSVGFSSSSPREGEISSSVVPAQSKTSGQTHKICLVCSDEASGCHYGVVTCGSCKVFFKRAVEGQHNYLCAGRNDCIIDKIRRKNCPACRFRKCLQAGMNLEARKNKKLIKMKVHRAGASEPTISNMPVPVVPRSMPQLVPTMLSILKAIEPEIIYSGYDSTLPDTSSRLMSTLNRLGGQQVVSAVKWAKSLPGFRNLHLDDQMTLLQCSWLFLMSFSLGWRSYEQCNGSMLCFAPDLVINKDRMKLPFMTDQCEQMLKICNEFVRLQVSYEEYLCMKVLLLLSTVPKDGLKSQAVFDEIRMTYIKELGKAIVKREENPSQNWQRFYQLTKLLDSMQEMVEGLLQICFYTFVNKTLSVEFPEMLAEIISNQIPKFKDGNVKALLFHQK</sequence>
<dbReference type="InterPro" id="IPR001628">
    <property type="entry name" value="Znf_hrmn_rcpt"/>
</dbReference>
<evidence type="ECO:0000256" key="21">
    <source>
        <dbReference type="ARBA" id="ARBA00031162"/>
    </source>
</evidence>
<keyword evidence="15 22" id="KW-0238">DNA-binding</keyword>
<dbReference type="AlphaFoldDB" id="A0AAX7SG24"/>
<dbReference type="InterPro" id="IPR001409">
    <property type="entry name" value="Glcrtcd_rcpt"/>
</dbReference>
<protein>
    <recommendedName>
        <fullName evidence="6">Glucocorticoid receptor</fullName>
    </recommendedName>
    <alternativeName>
        <fullName evidence="21">Nuclear receptor subfamily 3 group C member 1</fullName>
    </alternativeName>
</protein>
<evidence type="ECO:0000256" key="1">
    <source>
        <dbReference type="ARBA" id="ARBA00004123"/>
    </source>
</evidence>
<dbReference type="GO" id="GO:0008270">
    <property type="term" value="F:zinc ion binding"/>
    <property type="evidence" value="ECO:0007669"/>
    <property type="project" value="UniProtKB-KW"/>
</dbReference>
<dbReference type="SUPFAM" id="SSF48508">
    <property type="entry name" value="Nuclear receptor ligand-binding domain"/>
    <property type="match status" value="1"/>
</dbReference>
<dbReference type="GO" id="GO:0005813">
    <property type="term" value="C:centrosome"/>
    <property type="evidence" value="ECO:0007669"/>
    <property type="project" value="UniProtKB-SubCell"/>
</dbReference>
<comment type="subcellular location">
    <subcellularLocation>
        <location evidence="4">Cytoplasm</location>
        <location evidence="4">Cytoskeleton</location>
        <location evidence="4">Microtubule organizing center</location>
        <location evidence="4">Centrosome</location>
    </subcellularLocation>
    <subcellularLocation>
        <location evidence="3">Cytoplasm</location>
        <location evidence="3">Cytoskeleton</location>
        <location evidence="3">Spindle</location>
    </subcellularLocation>
    <subcellularLocation>
        <location evidence="2">Mitochondrion</location>
    </subcellularLocation>
    <subcellularLocation>
        <location evidence="1 22">Nucleus</location>
    </subcellularLocation>
</comment>
<dbReference type="GO" id="GO:0006325">
    <property type="term" value="P:chromatin organization"/>
    <property type="evidence" value="ECO:0007669"/>
    <property type="project" value="UniProtKB-KW"/>
</dbReference>
<keyword evidence="14" id="KW-0446">Lipid-binding</keyword>
<dbReference type="SUPFAM" id="SSF57716">
    <property type="entry name" value="Glucocorticoid receptor-like (DNA-binding domain)"/>
    <property type="match status" value="1"/>
</dbReference>
<evidence type="ECO:0000256" key="9">
    <source>
        <dbReference type="ARBA" id="ARBA00022723"/>
    </source>
</evidence>
<dbReference type="Ensembl" id="ENSACLT00000081217.1">
    <property type="protein sequence ID" value="ENSACLP00000041676.1"/>
    <property type="gene ID" value="ENSACLG00000011372.2"/>
</dbReference>
<keyword evidence="18 22" id="KW-0675">Receptor</keyword>
<feature type="domain" description="Nuclear receptor" evidence="24">
    <location>
        <begin position="399"/>
        <end position="474"/>
    </location>
</feature>
<feature type="region of interest" description="Disordered" evidence="23">
    <location>
        <begin position="1"/>
        <end position="24"/>
    </location>
</feature>
<evidence type="ECO:0000256" key="23">
    <source>
        <dbReference type="SAM" id="MobiDB-lite"/>
    </source>
</evidence>
<dbReference type="Pfam" id="PF00104">
    <property type="entry name" value="Hormone_recep"/>
    <property type="match status" value="1"/>
</dbReference>
<dbReference type="GeneTree" id="ENSGT00940000156385"/>
<keyword evidence="20 22" id="KW-0539">Nucleus</keyword>
<dbReference type="InterPro" id="IPR000536">
    <property type="entry name" value="Nucl_hrmn_rcpt_lig-bd"/>
</dbReference>
<dbReference type="Pfam" id="PF00105">
    <property type="entry name" value="zf-C4"/>
    <property type="match status" value="1"/>
</dbReference>
<dbReference type="GO" id="GO:0005819">
    <property type="term" value="C:spindle"/>
    <property type="evidence" value="ECO:0007669"/>
    <property type="project" value="UniProtKB-SubCell"/>
</dbReference>
<dbReference type="SMART" id="SM00399">
    <property type="entry name" value="ZnF_C4"/>
    <property type="match status" value="1"/>
</dbReference>
<dbReference type="Gene3D" id="3.30.50.10">
    <property type="entry name" value="Erythroid Transcription Factor GATA-1, subunit A"/>
    <property type="match status" value="1"/>
</dbReference>
<dbReference type="GO" id="GO:0001046">
    <property type="term" value="F:core promoter sequence-specific DNA binding"/>
    <property type="evidence" value="ECO:0007669"/>
    <property type="project" value="UniProtKB-ARBA"/>
</dbReference>
<keyword evidence="7" id="KW-0963">Cytoplasm</keyword>
<dbReference type="InterPro" id="IPR001723">
    <property type="entry name" value="Nuclear_hrmn_rcpt"/>
</dbReference>
<reference evidence="26" key="3">
    <citation type="submission" date="2025-08" db="UniProtKB">
        <authorList>
            <consortium name="Ensembl"/>
        </authorList>
    </citation>
    <scope>IDENTIFICATION</scope>
</reference>
<reference evidence="26" key="4">
    <citation type="submission" date="2025-09" db="UniProtKB">
        <authorList>
            <consortium name="Ensembl"/>
        </authorList>
    </citation>
    <scope>IDENTIFICATION</scope>
</reference>
<keyword evidence="10 22" id="KW-0863">Zinc-finger</keyword>
<evidence type="ECO:0000256" key="12">
    <source>
        <dbReference type="ARBA" id="ARBA00022853"/>
    </source>
</evidence>
<reference evidence="26 27" key="1">
    <citation type="submission" date="2018-05" db="EMBL/GenBank/DDBJ databases">
        <authorList>
            <person name="Datahose"/>
        </authorList>
    </citation>
    <scope>NUCLEOTIDE SEQUENCE</scope>
</reference>
<evidence type="ECO:0000256" key="10">
    <source>
        <dbReference type="ARBA" id="ARBA00022771"/>
    </source>
</evidence>
<gene>
    <name evidence="26" type="primary">NR3C1</name>
</gene>
<evidence type="ECO:0000256" key="18">
    <source>
        <dbReference type="ARBA" id="ARBA00023170"/>
    </source>
</evidence>
<evidence type="ECO:0000259" key="24">
    <source>
        <dbReference type="PROSITE" id="PS51030"/>
    </source>
</evidence>
<keyword evidence="13 22" id="KW-0805">Transcription regulation</keyword>
<dbReference type="Gene3D" id="1.10.565.10">
    <property type="entry name" value="Retinoid X Receptor"/>
    <property type="match status" value="1"/>
</dbReference>
<reference evidence="27" key="2">
    <citation type="submission" date="2023-03" db="EMBL/GenBank/DDBJ databases">
        <authorList>
            <consortium name="Wellcome Sanger Institute Data Sharing"/>
        </authorList>
    </citation>
    <scope>NUCLEOTIDE SEQUENCE [LARGE SCALE GENOMIC DNA]</scope>
</reference>
<dbReference type="GO" id="GO:1990239">
    <property type="term" value="F:steroid hormone binding"/>
    <property type="evidence" value="ECO:0007669"/>
    <property type="project" value="UniProtKB-ARBA"/>
</dbReference>
<evidence type="ECO:0000256" key="3">
    <source>
        <dbReference type="ARBA" id="ARBA00004186"/>
    </source>
</evidence>
<keyword evidence="19" id="KW-0206">Cytoskeleton</keyword>
<comment type="similarity">
    <text evidence="5">Belongs to the nuclear hormone receptor family. NR3 subfamily.</text>
</comment>
<dbReference type="GO" id="GO:0010628">
    <property type="term" value="P:positive regulation of gene expression"/>
    <property type="evidence" value="ECO:0007669"/>
    <property type="project" value="UniProtKB-ARBA"/>
</dbReference>
<evidence type="ECO:0000256" key="4">
    <source>
        <dbReference type="ARBA" id="ARBA00004300"/>
    </source>
</evidence>
<evidence type="ECO:0000256" key="19">
    <source>
        <dbReference type="ARBA" id="ARBA00023212"/>
    </source>
</evidence>
<evidence type="ECO:0000256" key="20">
    <source>
        <dbReference type="ARBA" id="ARBA00023242"/>
    </source>
</evidence>
<dbReference type="GO" id="GO:0005634">
    <property type="term" value="C:nucleus"/>
    <property type="evidence" value="ECO:0007669"/>
    <property type="project" value="UniProtKB-SubCell"/>
</dbReference>
<dbReference type="PANTHER" id="PTHR48092">
    <property type="entry name" value="KNIRPS-RELATED PROTEIN-RELATED"/>
    <property type="match status" value="1"/>
</dbReference>
<evidence type="ECO:0000313" key="26">
    <source>
        <dbReference type="Ensembl" id="ENSACLP00000041676.1"/>
    </source>
</evidence>
<accession>A0AAX7SG24</accession>
<evidence type="ECO:0000256" key="5">
    <source>
        <dbReference type="ARBA" id="ARBA00005413"/>
    </source>
</evidence>
<evidence type="ECO:0000256" key="6">
    <source>
        <dbReference type="ARBA" id="ARBA00015625"/>
    </source>
</evidence>
<dbReference type="CDD" id="cd07076">
    <property type="entry name" value="NR_LBD_GR"/>
    <property type="match status" value="1"/>
</dbReference>
<dbReference type="CDD" id="cd07172">
    <property type="entry name" value="NR_DBD_GR_PR"/>
    <property type="match status" value="1"/>
</dbReference>
<dbReference type="GO" id="GO:1990794">
    <property type="term" value="C:basolateral part of cell"/>
    <property type="evidence" value="ECO:0007669"/>
    <property type="project" value="UniProtKB-ARBA"/>
</dbReference>
<keyword evidence="11 22" id="KW-0862">Zinc</keyword>
<keyword evidence="27" id="KW-1185">Reference proteome</keyword>
<evidence type="ECO:0000256" key="15">
    <source>
        <dbReference type="ARBA" id="ARBA00023125"/>
    </source>
</evidence>
<evidence type="ECO:0000256" key="2">
    <source>
        <dbReference type="ARBA" id="ARBA00004173"/>
    </source>
</evidence>
<dbReference type="FunFam" id="1.10.565.10:FF:000004">
    <property type="entry name" value="Androgen receptor variant"/>
    <property type="match status" value="1"/>
</dbReference>
<dbReference type="PRINTS" id="PR00047">
    <property type="entry name" value="STROIDFINGER"/>
</dbReference>
<dbReference type="PROSITE" id="PS00031">
    <property type="entry name" value="NUCLEAR_REC_DBD_1"/>
    <property type="match status" value="1"/>
</dbReference>
<dbReference type="GO" id="GO:0031963">
    <property type="term" value="F:nuclear cortisol receptor activity"/>
    <property type="evidence" value="ECO:0007669"/>
    <property type="project" value="UniProtKB-ARBA"/>
</dbReference>
<evidence type="ECO:0000256" key="14">
    <source>
        <dbReference type="ARBA" id="ARBA00023121"/>
    </source>
</evidence>
<dbReference type="InterPro" id="IPR035500">
    <property type="entry name" value="NHR-like_dom_sf"/>
</dbReference>